<dbReference type="InterPro" id="IPR036390">
    <property type="entry name" value="WH_DNA-bd_sf"/>
</dbReference>
<dbReference type="InterPro" id="IPR050707">
    <property type="entry name" value="HTH_MetabolicPath_Reg"/>
</dbReference>
<dbReference type="InterPro" id="IPR036388">
    <property type="entry name" value="WH-like_DNA-bd_sf"/>
</dbReference>
<keyword evidence="3" id="KW-0804">Transcription</keyword>
<evidence type="ECO:0000256" key="1">
    <source>
        <dbReference type="ARBA" id="ARBA00023015"/>
    </source>
</evidence>
<dbReference type="PANTHER" id="PTHR30136">
    <property type="entry name" value="HELIX-TURN-HELIX TRANSCRIPTIONAL REGULATOR, ICLR FAMILY"/>
    <property type="match status" value="1"/>
</dbReference>
<evidence type="ECO:0000256" key="3">
    <source>
        <dbReference type="ARBA" id="ARBA00023163"/>
    </source>
</evidence>
<dbReference type="Pfam" id="PF09339">
    <property type="entry name" value="HTH_IclR"/>
    <property type="match status" value="1"/>
</dbReference>
<evidence type="ECO:0000259" key="5">
    <source>
        <dbReference type="PROSITE" id="PS51078"/>
    </source>
</evidence>
<reference evidence="6" key="3">
    <citation type="journal article" date="2023" name="Microbiol. Resour. Announc.">
        <title>Draft Genome Sequence of Granulicatella sp. Strain S8, Isolated from a Marine Fish, Seriola quinqueradiata.</title>
        <authorList>
            <person name="Lee M."/>
            <person name="Farooq A."/>
            <person name="Jeong J.B."/>
            <person name="Jung M.Y."/>
        </authorList>
    </citation>
    <scope>NUCLEOTIDE SEQUENCE</scope>
    <source>
        <strain evidence="6">S8</strain>
    </source>
</reference>
<dbReference type="PROSITE" id="PS51078">
    <property type="entry name" value="ICLR_ED"/>
    <property type="match status" value="1"/>
</dbReference>
<accession>A0ABT1WPG6</accession>
<organism evidence="6 7">
    <name type="scientific">Granulicatella seriolae</name>
    <dbReference type="NCBI Taxonomy" id="2967226"/>
    <lineage>
        <taxon>Bacteria</taxon>
        <taxon>Bacillati</taxon>
        <taxon>Bacillota</taxon>
        <taxon>Bacilli</taxon>
        <taxon>Lactobacillales</taxon>
        <taxon>Carnobacteriaceae</taxon>
        <taxon>Granulicatella</taxon>
    </lineage>
</organism>
<name>A0ABT1WPG6_9LACT</name>
<evidence type="ECO:0000256" key="2">
    <source>
        <dbReference type="ARBA" id="ARBA00023125"/>
    </source>
</evidence>
<evidence type="ECO:0000259" key="4">
    <source>
        <dbReference type="PROSITE" id="PS51077"/>
    </source>
</evidence>
<keyword evidence="1" id="KW-0805">Transcription regulation</keyword>
<dbReference type="PROSITE" id="PS51077">
    <property type="entry name" value="HTH_ICLR"/>
    <property type="match status" value="1"/>
</dbReference>
<proteinExistence type="predicted"/>
<dbReference type="InterPro" id="IPR014757">
    <property type="entry name" value="Tscrpt_reg_IclR_C"/>
</dbReference>
<dbReference type="PANTHER" id="PTHR30136:SF35">
    <property type="entry name" value="HTH-TYPE TRANSCRIPTIONAL REGULATOR RV1719"/>
    <property type="match status" value="1"/>
</dbReference>
<dbReference type="Proteomes" id="UP001059480">
    <property type="component" value="Unassembled WGS sequence"/>
</dbReference>
<dbReference type="SMART" id="SM00346">
    <property type="entry name" value="HTH_ICLR"/>
    <property type="match status" value="1"/>
</dbReference>
<reference evidence="6" key="1">
    <citation type="submission" date="2022-07" db="EMBL/GenBank/DDBJ databases">
        <authorList>
            <person name="Jung M.-Y."/>
            <person name="Lee M."/>
        </authorList>
    </citation>
    <scope>NUCLEOTIDE SEQUENCE</scope>
    <source>
        <strain evidence="6">S8</strain>
    </source>
</reference>
<gene>
    <name evidence="6" type="ORF">NPA36_07685</name>
</gene>
<evidence type="ECO:0000313" key="7">
    <source>
        <dbReference type="Proteomes" id="UP001059480"/>
    </source>
</evidence>
<dbReference type="SUPFAM" id="SSF55781">
    <property type="entry name" value="GAF domain-like"/>
    <property type="match status" value="1"/>
</dbReference>
<dbReference type="EMBL" id="JANHNZ010000007">
    <property type="protein sequence ID" value="MCQ9210431.1"/>
    <property type="molecule type" value="Genomic_DNA"/>
</dbReference>
<dbReference type="Pfam" id="PF01614">
    <property type="entry name" value="IclR_C"/>
    <property type="match status" value="1"/>
</dbReference>
<dbReference type="RefSeq" id="WP_256945543.1">
    <property type="nucleotide sequence ID" value="NZ_JANHNZ010000007.1"/>
</dbReference>
<sequence length="254" mass="28548">MTKQQPYGTVLIKAAKIMDYLSLAKIPPTLKDIAATSEMTMSTTLKILETLNLIGFVTKNDKDKTYTIGPAMARYGNKYMEESKLKDISGPILENLQTKVDETIHLGVANGHELIYIDKLEPKHQSIFMSSKIGMSRPLYSTGMGKIFLSSFTEEQLSNYLAETPLHAYTQHTIVEPQQLIEEIDRIRKTATAFDDEEMEKDCFCVAMPIQKGNDLEGSFSVSMPKFRASEERVQEIISAMLQAKSQMEEALTS</sequence>
<dbReference type="InterPro" id="IPR029016">
    <property type="entry name" value="GAF-like_dom_sf"/>
</dbReference>
<comment type="caution">
    <text evidence="6">The sequence shown here is derived from an EMBL/GenBank/DDBJ whole genome shotgun (WGS) entry which is preliminary data.</text>
</comment>
<dbReference type="SUPFAM" id="SSF46785">
    <property type="entry name" value="Winged helix' DNA-binding domain"/>
    <property type="match status" value="1"/>
</dbReference>
<keyword evidence="2" id="KW-0238">DNA-binding</keyword>
<feature type="domain" description="HTH iclR-type" evidence="4">
    <location>
        <begin position="8"/>
        <end position="70"/>
    </location>
</feature>
<evidence type="ECO:0000313" key="6">
    <source>
        <dbReference type="EMBL" id="MCQ9210431.1"/>
    </source>
</evidence>
<dbReference type="Gene3D" id="3.30.450.40">
    <property type="match status" value="1"/>
</dbReference>
<dbReference type="Gene3D" id="1.10.10.10">
    <property type="entry name" value="Winged helix-like DNA-binding domain superfamily/Winged helix DNA-binding domain"/>
    <property type="match status" value="1"/>
</dbReference>
<reference evidence="6" key="2">
    <citation type="journal article" date="2023" name="Curr. Microbiol.">
        <title>Granulicatella seriolae sp. nov., a Novel Facultative Anaerobe Isolated from Yellowtail Marine Fish.</title>
        <authorList>
            <person name="Lee M."/>
            <person name="Choi Y.J."/>
            <person name="Farooq A."/>
            <person name="Jeong J.B."/>
            <person name="Jung M.Y."/>
        </authorList>
    </citation>
    <scope>NUCLEOTIDE SEQUENCE</scope>
    <source>
        <strain evidence="6">S8</strain>
    </source>
</reference>
<dbReference type="InterPro" id="IPR005471">
    <property type="entry name" value="Tscrpt_reg_IclR_N"/>
</dbReference>
<protein>
    <submittedName>
        <fullName evidence="6">IclR family transcriptional regulator</fullName>
    </submittedName>
</protein>
<keyword evidence="7" id="KW-1185">Reference proteome</keyword>
<feature type="domain" description="IclR-ED" evidence="5">
    <location>
        <begin position="71"/>
        <end position="254"/>
    </location>
</feature>